<evidence type="ECO:0000313" key="2">
    <source>
        <dbReference type="Proteomes" id="UP001190465"/>
    </source>
</evidence>
<keyword evidence="2" id="KW-1185">Reference proteome</keyword>
<proteinExistence type="predicted"/>
<organism evidence="1 2">
    <name type="scientific">[Mycobacterium] burgundiense</name>
    <dbReference type="NCBI Taxonomy" id="3064286"/>
    <lineage>
        <taxon>Bacteria</taxon>
        <taxon>Bacillati</taxon>
        <taxon>Actinomycetota</taxon>
        <taxon>Actinomycetes</taxon>
        <taxon>Mycobacteriales</taxon>
        <taxon>Mycobacteriaceae</taxon>
        <taxon>Mycolicibacterium</taxon>
    </lineage>
</organism>
<evidence type="ECO:0000313" key="1">
    <source>
        <dbReference type="EMBL" id="CAJ1502877.1"/>
    </source>
</evidence>
<accession>A0ABM9LQA7</accession>
<dbReference type="Proteomes" id="UP001190465">
    <property type="component" value="Chromosome"/>
</dbReference>
<protein>
    <submittedName>
        <fullName evidence="1">Uncharacterized protein</fullName>
    </submittedName>
</protein>
<name>A0ABM9LQA7_9MYCO</name>
<dbReference type="RefSeq" id="WP_308482435.1">
    <property type="nucleotide sequence ID" value="NZ_OY726397.1"/>
</dbReference>
<sequence>MLADSGTVPAVFVLGRHTDLLEAILEEFRRAGDIAIYGGTLSVSAIAAGPRGAERPELEANAESVLVLIDDEMVESLFRDPDSRRTKKLLRSGEDQISEFVTDTVVGVDAQRLLVLCDARSASPSEKSQAIRWVRQLTVRIGYECSINGTDDLTTTYEVVVNDADVQRTARSIALWHADRLTPQQERPPAVCVGT</sequence>
<dbReference type="EMBL" id="OY726397">
    <property type="protein sequence ID" value="CAJ1502877.1"/>
    <property type="molecule type" value="Genomic_DNA"/>
</dbReference>
<reference evidence="1 2" key="1">
    <citation type="submission" date="2023-08" db="EMBL/GenBank/DDBJ databases">
        <authorList>
            <person name="Folkvardsen B D."/>
            <person name="Norman A."/>
        </authorList>
    </citation>
    <scope>NUCLEOTIDE SEQUENCE [LARGE SCALE GENOMIC DNA]</scope>
    <source>
        <strain evidence="1 2">Mu0053</strain>
    </source>
</reference>
<gene>
    <name evidence="1" type="ORF">MU0053_002296</name>
</gene>